<comment type="caution">
    <text evidence="2">The sequence shown here is derived from an EMBL/GenBank/DDBJ whole genome shotgun (WGS) entry which is preliminary data.</text>
</comment>
<organism evidence="2">
    <name type="scientific">mine drainage metagenome</name>
    <dbReference type="NCBI Taxonomy" id="410659"/>
    <lineage>
        <taxon>unclassified sequences</taxon>
        <taxon>metagenomes</taxon>
        <taxon>ecological metagenomes</taxon>
    </lineage>
</organism>
<dbReference type="InterPro" id="IPR009078">
    <property type="entry name" value="Ferritin-like_SF"/>
</dbReference>
<dbReference type="PANTHER" id="PTHR33531">
    <property type="entry name" value="RUBRERYTHRIN SUBFAMILY"/>
    <property type="match status" value="1"/>
</dbReference>
<feature type="domain" description="Rubrerythrin diiron-binding" evidence="1">
    <location>
        <begin position="14"/>
        <end position="150"/>
    </location>
</feature>
<reference evidence="2" key="1">
    <citation type="submission" date="2016-10" db="EMBL/GenBank/DDBJ databases">
        <title>Sequence of Gallionella enrichment culture.</title>
        <authorList>
            <person name="Poehlein A."/>
            <person name="Muehling M."/>
            <person name="Daniel R."/>
        </authorList>
    </citation>
    <scope>NUCLEOTIDE SEQUENCE</scope>
</reference>
<dbReference type="CDD" id="cd01045">
    <property type="entry name" value="Ferritin_like_AB"/>
    <property type="match status" value="1"/>
</dbReference>
<name>A0A1J5R420_9ZZZZ</name>
<accession>A0A1J5R420</accession>
<evidence type="ECO:0000313" key="2">
    <source>
        <dbReference type="EMBL" id="OIQ90673.1"/>
    </source>
</evidence>
<dbReference type="AlphaFoldDB" id="A0A1J5R420"/>
<dbReference type="Pfam" id="PF02915">
    <property type="entry name" value="Rubrerythrin"/>
    <property type="match status" value="1"/>
</dbReference>
<evidence type="ECO:0000259" key="1">
    <source>
        <dbReference type="Pfam" id="PF02915"/>
    </source>
</evidence>
<dbReference type="Gene3D" id="1.20.1260.10">
    <property type="match status" value="1"/>
</dbReference>
<sequence length="173" mass="19814">MTVQPDISTLSLQDALDLAVLIEKEAEERYLLFVTQLGERYRGDAADFFAMMARNEHRHGMELAERRRLLFGDTPSRITADMIEDIEAPGTGKPRPYMSPRHALEVAMESEVKAYEFFDQALPGIQDPEVRKLFLELGHEEAEHQRLLREQMANYPDTLEPDLDPDDIDTPAL</sequence>
<dbReference type="PANTHER" id="PTHR33531:SF7">
    <property type="entry name" value="HYPOTHETICAL MEMBRANE PROTEIN, CONSERVED"/>
    <property type="match status" value="1"/>
</dbReference>
<dbReference type="EMBL" id="MLJW01000283">
    <property type="protein sequence ID" value="OIQ90673.1"/>
    <property type="molecule type" value="Genomic_DNA"/>
</dbReference>
<proteinExistence type="predicted"/>
<dbReference type="GO" id="GO:0046872">
    <property type="term" value="F:metal ion binding"/>
    <property type="evidence" value="ECO:0007669"/>
    <property type="project" value="InterPro"/>
</dbReference>
<dbReference type="GO" id="GO:0016491">
    <property type="term" value="F:oxidoreductase activity"/>
    <property type="evidence" value="ECO:0007669"/>
    <property type="project" value="InterPro"/>
</dbReference>
<dbReference type="SUPFAM" id="SSF47240">
    <property type="entry name" value="Ferritin-like"/>
    <property type="match status" value="1"/>
</dbReference>
<dbReference type="InterPro" id="IPR012347">
    <property type="entry name" value="Ferritin-like"/>
</dbReference>
<dbReference type="InterPro" id="IPR003251">
    <property type="entry name" value="Rr_diiron-bd_dom"/>
</dbReference>
<protein>
    <submittedName>
        <fullName evidence="2">Rubrerythrin</fullName>
    </submittedName>
</protein>
<gene>
    <name evidence="2" type="ORF">GALL_274030</name>
</gene>